<dbReference type="Proteomes" id="UP001596413">
    <property type="component" value="Unassembled WGS sequence"/>
</dbReference>
<proteinExistence type="predicted"/>
<keyword evidence="1" id="KW-0456">Lyase</keyword>
<evidence type="ECO:0000313" key="2">
    <source>
        <dbReference type="Proteomes" id="UP001596413"/>
    </source>
</evidence>
<accession>A0ABW2G818</accession>
<organism evidence="1 2">
    <name type="scientific">Streptomyces polyrhachis</name>
    <dbReference type="NCBI Taxonomy" id="1282885"/>
    <lineage>
        <taxon>Bacteria</taxon>
        <taxon>Bacillati</taxon>
        <taxon>Actinomycetota</taxon>
        <taxon>Actinomycetes</taxon>
        <taxon>Kitasatosporales</taxon>
        <taxon>Streptomycetaceae</taxon>
        <taxon>Streptomyces</taxon>
    </lineage>
</organism>
<sequence length="114" mass="11313">MTATDREDEAMRITVLAVPGCANTGLALERVAAALAGRAAEVEVVEVRNGNQALALGMSGSPTILLDGVDPFPSDGGQPSVSCRLYRDADGAASGAPGEDALRAAINAACASGG</sequence>
<comment type="caution">
    <text evidence="1">The sequence shown here is derived from an EMBL/GenBank/DDBJ whole genome shotgun (WGS) entry which is preliminary data.</text>
</comment>
<dbReference type="EMBL" id="JBHSZO010000002">
    <property type="protein sequence ID" value="MFC7216922.1"/>
    <property type="molecule type" value="Genomic_DNA"/>
</dbReference>
<reference evidence="2" key="1">
    <citation type="journal article" date="2019" name="Int. J. Syst. Evol. Microbiol.">
        <title>The Global Catalogue of Microorganisms (GCM) 10K type strain sequencing project: providing services to taxonomists for standard genome sequencing and annotation.</title>
        <authorList>
            <consortium name="The Broad Institute Genomics Platform"/>
            <consortium name="The Broad Institute Genome Sequencing Center for Infectious Disease"/>
            <person name="Wu L."/>
            <person name="Ma J."/>
        </authorList>
    </citation>
    <scope>NUCLEOTIDE SEQUENCE [LARGE SCALE GENOMIC DNA]</scope>
    <source>
        <strain evidence="2">CGMCC 1.13681</strain>
    </source>
</reference>
<evidence type="ECO:0000313" key="1">
    <source>
        <dbReference type="EMBL" id="MFC7216922.1"/>
    </source>
</evidence>
<name>A0ABW2G818_9ACTN</name>
<protein>
    <submittedName>
        <fullName evidence="1">Alkylmercury lyase</fullName>
    </submittedName>
</protein>
<gene>
    <name evidence="1" type="ORF">ACFQLX_01855</name>
</gene>
<keyword evidence="2" id="KW-1185">Reference proteome</keyword>
<dbReference type="RefSeq" id="WP_386411044.1">
    <property type="nucleotide sequence ID" value="NZ_JBHSZO010000002.1"/>
</dbReference>
<dbReference type="GO" id="GO:0016829">
    <property type="term" value="F:lyase activity"/>
    <property type="evidence" value="ECO:0007669"/>
    <property type="project" value="UniProtKB-KW"/>
</dbReference>